<reference evidence="1" key="1">
    <citation type="journal article" date="2021" name="New Phytol.">
        <title>Evolutionary innovations through gain and loss of genes in the ectomycorrhizal Boletales.</title>
        <authorList>
            <person name="Wu G."/>
            <person name="Miyauchi S."/>
            <person name="Morin E."/>
            <person name="Kuo A."/>
            <person name="Drula E."/>
            <person name="Varga T."/>
            <person name="Kohler A."/>
            <person name="Feng B."/>
            <person name="Cao Y."/>
            <person name="Lipzen A."/>
            <person name="Daum C."/>
            <person name="Hundley H."/>
            <person name="Pangilinan J."/>
            <person name="Johnson J."/>
            <person name="Barry K."/>
            <person name="LaButti K."/>
            <person name="Ng V."/>
            <person name="Ahrendt S."/>
            <person name="Min B."/>
            <person name="Choi I.G."/>
            <person name="Park H."/>
            <person name="Plett J.M."/>
            <person name="Magnuson J."/>
            <person name="Spatafora J.W."/>
            <person name="Nagy L.G."/>
            <person name="Henrissat B."/>
            <person name="Grigoriev I.V."/>
            <person name="Yang Z.L."/>
            <person name="Xu J."/>
            <person name="Martin F.M."/>
        </authorList>
    </citation>
    <scope>NUCLEOTIDE SEQUENCE</scope>
    <source>
        <strain evidence="1">KUC20120723A-06</strain>
    </source>
</reference>
<organism evidence="1 2">
    <name type="scientific">Leucogyrophana mollusca</name>
    <dbReference type="NCBI Taxonomy" id="85980"/>
    <lineage>
        <taxon>Eukaryota</taxon>
        <taxon>Fungi</taxon>
        <taxon>Dikarya</taxon>
        <taxon>Basidiomycota</taxon>
        <taxon>Agaricomycotina</taxon>
        <taxon>Agaricomycetes</taxon>
        <taxon>Agaricomycetidae</taxon>
        <taxon>Boletales</taxon>
        <taxon>Boletales incertae sedis</taxon>
        <taxon>Leucogyrophana</taxon>
    </lineage>
</organism>
<sequence>MSLRVSSGWTWWTNLQPTWRTVHIHTKLNAAPQNHNDQGDWTNLDCLGQNGFLSVIVCLKW</sequence>
<comment type="caution">
    <text evidence="1">The sequence shown here is derived from an EMBL/GenBank/DDBJ whole genome shotgun (WGS) entry which is preliminary data.</text>
</comment>
<proteinExistence type="predicted"/>
<dbReference type="EMBL" id="MU266875">
    <property type="protein sequence ID" value="KAH7918012.1"/>
    <property type="molecule type" value="Genomic_DNA"/>
</dbReference>
<evidence type="ECO:0000313" key="2">
    <source>
        <dbReference type="Proteomes" id="UP000790709"/>
    </source>
</evidence>
<accession>A0ACB8AXJ9</accession>
<protein>
    <submittedName>
        <fullName evidence="1">Uncharacterized protein</fullName>
    </submittedName>
</protein>
<dbReference type="Proteomes" id="UP000790709">
    <property type="component" value="Unassembled WGS sequence"/>
</dbReference>
<gene>
    <name evidence="1" type="ORF">BV22DRAFT_1025300</name>
</gene>
<keyword evidence="2" id="KW-1185">Reference proteome</keyword>
<name>A0ACB8AXJ9_9AGAM</name>
<evidence type="ECO:0000313" key="1">
    <source>
        <dbReference type="EMBL" id="KAH7918012.1"/>
    </source>
</evidence>